<name>A0A8S5V2R0_9CAUD</name>
<evidence type="ECO:0000313" key="1">
    <source>
        <dbReference type="EMBL" id="DAG00997.1"/>
    </source>
</evidence>
<organism evidence="1">
    <name type="scientific">Siphoviridae sp. ct0Bp21</name>
    <dbReference type="NCBI Taxonomy" id="2825291"/>
    <lineage>
        <taxon>Viruses</taxon>
        <taxon>Duplodnaviria</taxon>
        <taxon>Heunggongvirae</taxon>
        <taxon>Uroviricota</taxon>
        <taxon>Caudoviricetes</taxon>
    </lineage>
</organism>
<proteinExistence type="predicted"/>
<sequence>MSDLWEIEPNISSLLLLYHLCSLLATANGTHELSLFYRKNISFSSKSLYFILNLYNMLLK</sequence>
<reference evidence="1" key="1">
    <citation type="journal article" date="2021" name="Proc. Natl. Acad. Sci. U.S.A.">
        <title>A Catalog of Tens of Thousands of Viruses from Human Metagenomes Reveals Hidden Associations with Chronic Diseases.</title>
        <authorList>
            <person name="Tisza M.J."/>
            <person name="Buck C.B."/>
        </authorList>
    </citation>
    <scope>NUCLEOTIDE SEQUENCE</scope>
    <source>
        <strain evidence="1">Ct0Bp21</strain>
    </source>
</reference>
<dbReference type="EMBL" id="BK016185">
    <property type="protein sequence ID" value="DAG00997.1"/>
    <property type="molecule type" value="Genomic_DNA"/>
</dbReference>
<protein>
    <submittedName>
        <fullName evidence="1">Uncharacterized protein</fullName>
    </submittedName>
</protein>
<accession>A0A8S5V2R0</accession>